<dbReference type="SUPFAM" id="SSF53335">
    <property type="entry name" value="S-adenosyl-L-methionine-dependent methyltransferases"/>
    <property type="match status" value="1"/>
</dbReference>
<keyword evidence="2" id="KW-0489">Methyltransferase</keyword>
<dbReference type="Pfam" id="PF08241">
    <property type="entry name" value="Methyltransf_11"/>
    <property type="match status" value="1"/>
</dbReference>
<sequence>MIRHELVARQLEERIATHFEVGRRLRVLDVALGDGAQALRLARGGHQVTGLESDPGRLAAFTSALETEPEGIRARFRALAGSGQDTGAHFLPGTFDVVLCHGVLDRAKDPDSTLAGLARVLDTGGLLSLVIPNAAARAMRPGLAGDWRAARAALVAQPEESDRFLRREALTSFLARIGVPLECWYGVGVFAADGSHGDAGSAAGQEQSADAADAAHEAAAEAAAAVEELACRMDPYRGVAPSLHLFGVRG</sequence>
<organism evidence="2 3">
    <name type="scientific">Streptomyces diacarni</name>
    <dbReference type="NCBI Taxonomy" id="2800381"/>
    <lineage>
        <taxon>Bacteria</taxon>
        <taxon>Bacillati</taxon>
        <taxon>Actinomycetota</taxon>
        <taxon>Actinomycetes</taxon>
        <taxon>Kitasatosporales</taxon>
        <taxon>Streptomycetaceae</taxon>
        <taxon>Streptomyces</taxon>
    </lineage>
</organism>
<evidence type="ECO:0000259" key="1">
    <source>
        <dbReference type="Pfam" id="PF08241"/>
    </source>
</evidence>
<proteinExistence type="predicted"/>
<dbReference type="AlphaFoldDB" id="A0A367F9E8"/>
<dbReference type="GO" id="GO:0032259">
    <property type="term" value="P:methylation"/>
    <property type="evidence" value="ECO:0007669"/>
    <property type="project" value="UniProtKB-KW"/>
</dbReference>
<evidence type="ECO:0000313" key="2">
    <source>
        <dbReference type="EMBL" id="RCG26472.1"/>
    </source>
</evidence>
<dbReference type="InterPro" id="IPR013216">
    <property type="entry name" value="Methyltransf_11"/>
</dbReference>
<keyword evidence="2" id="KW-0808">Transferase</keyword>
<dbReference type="RefSeq" id="WP_114021118.1">
    <property type="nucleotide sequence ID" value="NZ_JBEYTF010000055.1"/>
</dbReference>
<dbReference type="InterPro" id="IPR029063">
    <property type="entry name" value="SAM-dependent_MTases_sf"/>
</dbReference>
<name>A0A367F9E8_9ACTN</name>
<dbReference type="Proteomes" id="UP000252914">
    <property type="component" value="Unassembled WGS sequence"/>
</dbReference>
<dbReference type="CDD" id="cd02440">
    <property type="entry name" value="AdoMet_MTases"/>
    <property type="match status" value="1"/>
</dbReference>
<reference evidence="2 3" key="1">
    <citation type="submission" date="2018-06" db="EMBL/GenBank/DDBJ databases">
        <title>Streptomyces reniochalinae sp. nov. and Streptomyces diacarnus sp. nov. from marine sponges.</title>
        <authorList>
            <person name="Li L."/>
        </authorList>
    </citation>
    <scope>NUCLEOTIDE SEQUENCE [LARGE SCALE GENOMIC DNA]</scope>
    <source>
        <strain evidence="2 3">LHW51701</strain>
    </source>
</reference>
<comment type="caution">
    <text evidence="2">The sequence shown here is derived from an EMBL/GenBank/DDBJ whole genome shotgun (WGS) entry which is preliminary data.</text>
</comment>
<gene>
    <name evidence="2" type="ORF">DTL70_07600</name>
</gene>
<evidence type="ECO:0000313" key="3">
    <source>
        <dbReference type="Proteomes" id="UP000252914"/>
    </source>
</evidence>
<accession>A0A367F9E8</accession>
<keyword evidence="3" id="KW-1185">Reference proteome</keyword>
<feature type="domain" description="Methyltransferase type 11" evidence="1">
    <location>
        <begin position="28"/>
        <end position="128"/>
    </location>
</feature>
<dbReference type="Gene3D" id="3.40.50.150">
    <property type="entry name" value="Vaccinia Virus protein VP39"/>
    <property type="match status" value="1"/>
</dbReference>
<dbReference type="EMBL" id="QOIN01000034">
    <property type="protein sequence ID" value="RCG26472.1"/>
    <property type="molecule type" value="Genomic_DNA"/>
</dbReference>
<protein>
    <submittedName>
        <fullName evidence="2">Class I SAM-dependent methyltransferase</fullName>
    </submittedName>
</protein>
<dbReference type="GO" id="GO:0008757">
    <property type="term" value="F:S-adenosylmethionine-dependent methyltransferase activity"/>
    <property type="evidence" value="ECO:0007669"/>
    <property type="project" value="InterPro"/>
</dbReference>